<dbReference type="InterPro" id="IPR036909">
    <property type="entry name" value="Cyt_c-like_dom_sf"/>
</dbReference>
<dbReference type="Gene3D" id="1.10.760.10">
    <property type="entry name" value="Cytochrome c-like domain"/>
    <property type="match status" value="2"/>
</dbReference>
<organism evidence="7 8">
    <name type="scientific">Nibrella saemangeumensis</name>
    <dbReference type="NCBI Taxonomy" id="1084526"/>
    <lineage>
        <taxon>Bacteria</taxon>
        <taxon>Pseudomonadati</taxon>
        <taxon>Bacteroidota</taxon>
        <taxon>Cytophagia</taxon>
        <taxon>Cytophagales</taxon>
        <taxon>Spirosomataceae</taxon>
        <taxon>Nibrella</taxon>
    </lineage>
</organism>
<comment type="caution">
    <text evidence="7">The sequence shown here is derived from an EMBL/GenBank/DDBJ whole genome shotgun (WGS) entry which is preliminary data.</text>
</comment>
<feature type="domain" description="Cytochrome c" evidence="6">
    <location>
        <begin position="194"/>
        <end position="284"/>
    </location>
</feature>
<keyword evidence="5" id="KW-1133">Transmembrane helix</keyword>
<evidence type="ECO:0000313" key="7">
    <source>
        <dbReference type="EMBL" id="GAA4470095.1"/>
    </source>
</evidence>
<keyword evidence="8" id="KW-1185">Reference proteome</keyword>
<dbReference type="PROSITE" id="PS51007">
    <property type="entry name" value="CYTC"/>
    <property type="match status" value="1"/>
</dbReference>
<proteinExistence type="predicted"/>
<dbReference type="RefSeq" id="WP_345249859.1">
    <property type="nucleotide sequence ID" value="NZ_BAABHD010000084.1"/>
</dbReference>
<keyword evidence="5" id="KW-0472">Membrane</keyword>
<keyword evidence="1 4" id="KW-0349">Heme</keyword>
<protein>
    <recommendedName>
        <fullName evidence="6">Cytochrome c domain-containing protein</fullName>
    </recommendedName>
</protein>
<evidence type="ECO:0000256" key="3">
    <source>
        <dbReference type="ARBA" id="ARBA00023004"/>
    </source>
</evidence>
<dbReference type="PANTHER" id="PTHR35008:SF9">
    <property type="entry name" value="CYTOCHROME C DOMAIN-CONTAINING PROTEIN"/>
    <property type="match status" value="1"/>
</dbReference>
<dbReference type="Proteomes" id="UP001501175">
    <property type="component" value="Unassembled WGS sequence"/>
</dbReference>
<dbReference type="InterPro" id="IPR009056">
    <property type="entry name" value="Cyt_c-like_dom"/>
</dbReference>
<evidence type="ECO:0000259" key="6">
    <source>
        <dbReference type="PROSITE" id="PS51007"/>
    </source>
</evidence>
<evidence type="ECO:0000256" key="1">
    <source>
        <dbReference type="ARBA" id="ARBA00022617"/>
    </source>
</evidence>
<reference evidence="8" key="1">
    <citation type="journal article" date="2019" name="Int. J. Syst. Evol. Microbiol.">
        <title>The Global Catalogue of Microorganisms (GCM) 10K type strain sequencing project: providing services to taxonomists for standard genome sequencing and annotation.</title>
        <authorList>
            <consortium name="The Broad Institute Genomics Platform"/>
            <consortium name="The Broad Institute Genome Sequencing Center for Infectious Disease"/>
            <person name="Wu L."/>
            <person name="Ma J."/>
        </authorList>
    </citation>
    <scope>NUCLEOTIDE SEQUENCE [LARGE SCALE GENOMIC DNA]</scope>
    <source>
        <strain evidence="8">JCM 17927</strain>
    </source>
</reference>
<dbReference type="SUPFAM" id="SSF46626">
    <property type="entry name" value="Cytochrome c"/>
    <property type="match status" value="2"/>
</dbReference>
<sequence length="338" mass="37280">MKRYSAKERNGADLLGKSMLVWVGLTTIPLAAGTSWILSPPVSRPAQSVNKIRTATRRSPDQTKNDAELVTYGKELIVNTATYLGPKGKVAYLSNGMNCQNCHLDAGTKPWGNNYKAVAATYPKYRERSGTVESVGKRVNDCMERSLNGKGLDSNSRELKAMVAYINSVGRNVPKGVTPKGAGIWKVPYLDRAADPRKGRMAYQQKCVACHGAKGEGIARPDGTGYTFPPLWGNHSYNQGAGLYRLSRMAGYIKTNMPLGATSEAPQLRDEEAWDIAAFINSMPRPAKDLRNDWPHIAGKPIDHPFGPYADGFSEKQHKYGPFKPIQAWQDQHKTRLK</sequence>
<accession>A0ABP8NQJ9</accession>
<evidence type="ECO:0000313" key="8">
    <source>
        <dbReference type="Proteomes" id="UP001501175"/>
    </source>
</evidence>
<evidence type="ECO:0000256" key="5">
    <source>
        <dbReference type="SAM" id="Phobius"/>
    </source>
</evidence>
<evidence type="ECO:0000256" key="2">
    <source>
        <dbReference type="ARBA" id="ARBA00022723"/>
    </source>
</evidence>
<keyword evidence="5" id="KW-0812">Transmembrane</keyword>
<dbReference type="Pfam" id="PF00034">
    <property type="entry name" value="Cytochrom_C"/>
    <property type="match status" value="1"/>
</dbReference>
<keyword evidence="2 4" id="KW-0479">Metal-binding</keyword>
<keyword evidence="3 4" id="KW-0408">Iron</keyword>
<dbReference type="InterPro" id="IPR051459">
    <property type="entry name" value="Cytochrome_c-type_DH"/>
</dbReference>
<dbReference type="Pfam" id="PF21342">
    <property type="entry name" value="SoxA-TsdA_cyt-c"/>
    <property type="match status" value="1"/>
</dbReference>
<dbReference type="EMBL" id="BAABHD010000084">
    <property type="protein sequence ID" value="GAA4470095.1"/>
    <property type="molecule type" value="Genomic_DNA"/>
</dbReference>
<name>A0ABP8NQJ9_9BACT</name>
<dbReference type="PANTHER" id="PTHR35008">
    <property type="entry name" value="BLL4482 PROTEIN-RELATED"/>
    <property type="match status" value="1"/>
</dbReference>
<evidence type="ECO:0000256" key="4">
    <source>
        <dbReference type="PROSITE-ProRule" id="PRU00433"/>
    </source>
</evidence>
<gene>
    <name evidence="7" type="ORF">GCM10023189_58160</name>
</gene>
<feature type="transmembrane region" description="Helical" evidence="5">
    <location>
        <begin position="20"/>
        <end position="38"/>
    </location>
</feature>